<evidence type="ECO:0000256" key="1">
    <source>
        <dbReference type="SAM" id="MobiDB-lite"/>
    </source>
</evidence>
<protein>
    <submittedName>
        <fullName evidence="2">Uncharacterized protein</fullName>
    </submittedName>
</protein>
<keyword evidence="3" id="KW-1185">Reference proteome</keyword>
<feature type="compositionally biased region" description="Pro residues" evidence="1">
    <location>
        <begin position="514"/>
        <end position="534"/>
    </location>
</feature>
<dbReference type="OrthoDB" id="2412405at2759"/>
<feature type="compositionally biased region" description="Polar residues" evidence="1">
    <location>
        <begin position="482"/>
        <end position="493"/>
    </location>
</feature>
<feature type="compositionally biased region" description="Low complexity" evidence="1">
    <location>
        <begin position="228"/>
        <end position="239"/>
    </location>
</feature>
<organism evidence="2 3">
    <name type="scientific">Actinomortierella ambigua</name>
    <dbReference type="NCBI Taxonomy" id="1343610"/>
    <lineage>
        <taxon>Eukaryota</taxon>
        <taxon>Fungi</taxon>
        <taxon>Fungi incertae sedis</taxon>
        <taxon>Mucoromycota</taxon>
        <taxon>Mortierellomycotina</taxon>
        <taxon>Mortierellomycetes</taxon>
        <taxon>Mortierellales</taxon>
        <taxon>Mortierellaceae</taxon>
        <taxon>Actinomortierella</taxon>
    </lineage>
</organism>
<evidence type="ECO:0000313" key="2">
    <source>
        <dbReference type="EMBL" id="KAG0268717.1"/>
    </source>
</evidence>
<dbReference type="Proteomes" id="UP000807716">
    <property type="component" value="Unassembled WGS sequence"/>
</dbReference>
<feature type="compositionally biased region" description="Polar residues" evidence="1">
    <location>
        <begin position="291"/>
        <end position="332"/>
    </location>
</feature>
<comment type="caution">
    <text evidence="2">The sequence shown here is derived from an EMBL/GenBank/DDBJ whole genome shotgun (WGS) entry which is preliminary data.</text>
</comment>
<name>A0A9P6UCA0_9FUNG</name>
<evidence type="ECO:0000313" key="3">
    <source>
        <dbReference type="Proteomes" id="UP000807716"/>
    </source>
</evidence>
<dbReference type="EMBL" id="JAAAJB010000043">
    <property type="protein sequence ID" value="KAG0268717.1"/>
    <property type="molecule type" value="Genomic_DNA"/>
</dbReference>
<accession>A0A9P6UCA0</accession>
<proteinExistence type="predicted"/>
<feature type="region of interest" description="Disordered" evidence="1">
    <location>
        <begin position="440"/>
        <end position="566"/>
    </location>
</feature>
<reference evidence="2" key="1">
    <citation type="journal article" date="2020" name="Fungal Divers.">
        <title>Resolving the Mortierellaceae phylogeny through synthesis of multi-gene phylogenetics and phylogenomics.</title>
        <authorList>
            <person name="Vandepol N."/>
            <person name="Liber J."/>
            <person name="Desiro A."/>
            <person name="Na H."/>
            <person name="Kennedy M."/>
            <person name="Barry K."/>
            <person name="Grigoriev I.V."/>
            <person name="Miller A.N."/>
            <person name="O'Donnell K."/>
            <person name="Stajich J.E."/>
            <person name="Bonito G."/>
        </authorList>
    </citation>
    <scope>NUCLEOTIDE SEQUENCE</scope>
    <source>
        <strain evidence="2">BC1065</strain>
    </source>
</reference>
<sequence>MSKLNLPFTPVNANSTLDCKSNERIYDGRHCIPTANFCSSENPCPEGVPCIDGVCQCTPNTGMYITPIPPPFNVYSMGCTWDGKVEATSCKKYEYRTEKTCLLNYCSKDVPCFAGVCDEKRHVCTGINATRVSLPTPSHHISIKEVETSPTPHADITESQGLPPTTIILIVAGSVVGLMLVAGIIRCALLSCSSAARWAFGAKKGAVRLINEDAATDGHSGDDGGNKPAGAGDAGVGPAEVQSSGISNNPTAYPPSPLTGTTLTPNMSRASSRMSRLPPSPMHSPSFSPFAQQQGYSRQGCTPSPLSLPQQARHSFYTEYTNGPSEQGQQHASAIEMRDQSGRSTALRMPPSSAPPSPLKSSYTPSVASSAADFDSGVSGMAMKDPLADDAVGYTTIDLGEHSSHYDQDQNQPQTATANPIRRSLSAPSLVAVGIPDVEAHDANGEGSGENKIIHDSTTLPAPPHDTQGWDDLKAQQKLHRSSTTIPTLTMTPAPNDHIGADHRHQRTSRLMPSPYPHQPKNHQPPPHHQFPPQEPHHRPLHHSYRSSGSLRGPVPPPPHALHPGGMQERTLRHFQSAPNMSEQHHGGAPYYPGLEPPRPPFAPGLRKNVMPPRPVSTASVTPEARHLPPGFEPAPVARPVGGVPTRLK</sequence>
<feature type="region of interest" description="Disordered" evidence="1">
    <location>
        <begin position="214"/>
        <end position="371"/>
    </location>
</feature>
<gene>
    <name evidence="2" type="ORF">DFQ27_005957</name>
</gene>
<feature type="region of interest" description="Disordered" evidence="1">
    <location>
        <begin position="602"/>
        <end position="649"/>
    </location>
</feature>
<feature type="compositionally biased region" description="Low complexity" evidence="1">
    <location>
        <begin position="258"/>
        <end position="290"/>
    </location>
</feature>
<feature type="compositionally biased region" description="Polar residues" evidence="1">
    <location>
        <begin position="241"/>
        <end position="251"/>
    </location>
</feature>
<dbReference type="AlphaFoldDB" id="A0A9P6UCA0"/>
<feature type="compositionally biased region" description="Low complexity" evidence="1">
    <location>
        <begin position="634"/>
        <end position="649"/>
    </location>
</feature>